<feature type="region of interest" description="Disordered" evidence="1">
    <location>
        <begin position="302"/>
        <end position="326"/>
    </location>
</feature>
<sequence>MSSPIRENPTFLPLGYSRPKPGGSSRQQHSPSPFTRGVSPSLLNSGGCLTQPPRSPHQPVLNTQPRSSSTHRPRFARDSTTPTPVLQKKRDAYEAFDSSPDAHWSTIQDRKKQKTRPRAKTFEKTTGVFRLPLTLPTKENIHGGNDATQRRISYLPPAPKRNIKEIEAVEESDEMDCAPVHPVRLWKVTRVRPEEVELGLLQRKATDSPRRHSDSHASGTRVIVSPQQAVTTGAARQRASPRMDTRFYLSPSPVNSSPPPSLIRNLRPVNIALSPQSGERQMGKLASILSPVKDRQVATMYTLPSSPRSDSPAANPYDSNIRPSNNDTPVIDVVPFCSERLSERYARTRRNIIQV</sequence>
<organism evidence="2 3">
    <name type="scientific">Hermanssonia centrifuga</name>
    <dbReference type="NCBI Taxonomy" id="98765"/>
    <lineage>
        <taxon>Eukaryota</taxon>
        <taxon>Fungi</taxon>
        <taxon>Dikarya</taxon>
        <taxon>Basidiomycota</taxon>
        <taxon>Agaricomycotina</taxon>
        <taxon>Agaricomycetes</taxon>
        <taxon>Polyporales</taxon>
        <taxon>Meruliaceae</taxon>
        <taxon>Hermanssonia</taxon>
    </lineage>
</organism>
<feature type="region of interest" description="Disordered" evidence="1">
    <location>
        <begin position="1"/>
        <end position="120"/>
    </location>
</feature>
<dbReference type="OrthoDB" id="3271131at2759"/>
<dbReference type="EMBL" id="MLYV02001210">
    <property type="protein sequence ID" value="PSR72132.1"/>
    <property type="molecule type" value="Genomic_DNA"/>
</dbReference>
<feature type="compositionally biased region" description="Polar residues" evidence="1">
    <location>
        <begin position="317"/>
        <end position="326"/>
    </location>
</feature>
<accession>A0A2R6NJF0</accession>
<feature type="region of interest" description="Disordered" evidence="1">
    <location>
        <begin position="204"/>
        <end position="242"/>
    </location>
</feature>
<reference evidence="2 3" key="1">
    <citation type="submission" date="2018-02" db="EMBL/GenBank/DDBJ databases">
        <title>Genome sequence of the basidiomycete white-rot fungus Phlebia centrifuga.</title>
        <authorList>
            <person name="Granchi Z."/>
            <person name="Peng M."/>
            <person name="de Vries R.P."/>
            <person name="Hilden K."/>
            <person name="Makela M.R."/>
            <person name="Grigoriev I."/>
            <person name="Riley R."/>
        </authorList>
    </citation>
    <scope>NUCLEOTIDE SEQUENCE [LARGE SCALE GENOMIC DNA]</scope>
    <source>
        <strain evidence="2 3">FBCC195</strain>
    </source>
</reference>
<gene>
    <name evidence="2" type="ORF">PHLCEN_2v11980</name>
</gene>
<keyword evidence="3" id="KW-1185">Reference proteome</keyword>
<proteinExistence type="predicted"/>
<name>A0A2R6NJF0_9APHY</name>
<dbReference type="AlphaFoldDB" id="A0A2R6NJF0"/>
<feature type="compositionally biased region" description="Basic and acidic residues" evidence="1">
    <location>
        <begin position="204"/>
        <end position="215"/>
    </location>
</feature>
<dbReference type="Proteomes" id="UP000186601">
    <property type="component" value="Unassembled WGS sequence"/>
</dbReference>
<evidence type="ECO:0000256" key="1">
    <source>
        <dbReference type="SAM" id="MobiDB-lite"/>
    </source>
</evidence>
<evidence type="ECO:0000313" key="2">
    <source>
        <dbReference type="EMBL" id="PSR72132.1"/>
    </source>
</evidence>
<protein>
    <submittedName>
        <fullName evidence="2">Uncharacterized protein</fullName>
    </submittedName>
</protein>
<comment type="caution">
    <text evidence="2">The sequence shown here is derived from an EMBL/GenBank/DDBJ whole genome shotgun (WGS) entry which is preliminary data.</text>
</comment>
<evidence type="ECO:0000313" key="3">
    <source>
        <dbReference type="Proteomes" id="UP000186601"/>
    </source>
</evidence>
<feature type="compositionally biased region" description="Polar residues" evidence="1">
    <location>
        <begin position="24"/>
        <end position="33"/>
    </location>
</feature>